<evidence type="ECO:0000259" key="3">
    <source>
        <dbReference type="Pfam" id="PF22622"/>
    </source>
</evidence>
<dbReference type="InterPro" id="IPR002539">
    <property type="entry name" value="MaoC-like_dom"/>
</dbReference>
<dbReference type="Pfam" id="PF22622">
    <property type="entry name" value="MFE-2_hydrat-2_N"/>
    <property type="match status" value="1"/>
</dbReference>
<organism evidence="4 5">
    <name type="scientific">Mycolicibacterium litorale</name>
    <dbReference type="NCBI Taxonomy" id="758802"/>
    <lineage>
        <taxon>Bacteria</taxon>
        <taxon>Bacillati</taxon>
        <taxon>Actinomycetota</taxon>
        <taxon>Actinomycetes</taxon>
        <taxon>Mycobacteriales</taxon>
        <taxon>Mycobacteriaceae</taxon>
        <taxon>Mycolicibacterium</taxon>
    </lineage>
</organism>
<dbReference type="InterPro" id="IPR054357">
    <property type="entry name" value="MFE-2_N"/>
</dbReference>
<evidence type="ECO:0000313" key="5">
    <source>
        <dbReference type="Proteomes" id="UP000515734"/>
    </source>
</evidence>
<dbReference type="PANTHER" id="PTHR13078">
    <property type="entry name" value="PEROXISOMAL MULTIFUNCTIONAL ENZYME TYPE 2-RELATED"/>
    <property type="match status" value="1"/>
</dbReference>
<dbReference type="GO" id="GO:0003857">
    <property type="term" value="F:(3S)-3-hydroxyacyl-CoA dehydrogenase (NAD+) activity"/>
    <property type="evidence" value="ECO:0007669"/>
    <property type="project" value="TreeGrafter"/>
</dbReference>
<sequence>MTGLDDLVGHDLGRRVVTYSEKDAILYALCVGADPADLPLVYERDLHVLPTFGLGLGLWAVEAAGALGRYDRLRSLHAKQSLVVRGPLPPAGALEMHGRITAVWDKGTAAMIEITVESDHLEATYSIYAPGAGGWGGERGPATPRVEPSPPTYGDEVTIAPDLPALYRLTGDLHPVHIDPEVARQYGFDRPILHGLCTLGIAARMVAGWVEARPWELTALQARFAAPVQPGDQMTVTARPADGGTEFEAHTDGTTVLSGGLARF</sequence>
<dbReference type="GO" id="GO:0004300">
    <property type="term" value="F:enoyl-CoA hydratase activity"/>
    <property type="evidence" value="ECO:0007669"/>
    <property type="project" value="TreeGrafter"/>
</dbReference>
<dbReference type="GO" id="GO:0044594">
    <property type="term" value="F:17-beta-hydroxysteroid dehydrogenase (NAD+) activity"/>
    <property type="evidence" value="ECO:0007669"/>
    <property type="project" value="TreeGrafter"/>
</dbReference>
<feature type="domain" description="MaoC-like" evidence="2">
    <location>
        <begin position="153"/>
        <end position="240"/>
    </location>
</feature>
<reference evidence="4 5" key="1">
    <citation type="submission" date="2020-07" db="EMBL/GenBank/DDBJ databases">
        <title>Complete genome sequence of Mycolicibacterium litorale like strain isolated from cardiac implantable electronic device infection.</title>
        <authorList>
            <person name="Fukano H."/>
            <person name="Miyama H."/>
            <person name="Hoshino Y."/>
        </authorList>
    </citation>
    <scope>NUCLEOTIDE SEQUENCE [LARGE SCALE GENOMIC DNA]</scope>
    <source>
        <strain evidence="4 5">NIIDNTM18</strain>
    </source>
</reference>
<dbReference type="AlphaFoldDB" id="A0A6S6P5X0"/>
<dbReference type="Gene3D" id="3.10.129.10">
    <property type="entry name" value="Hotdog Thioesterase"/>
    <property type="match status" value="1"/>
</dbReference>
<feature type="domain" description="Peroxisomal multifunctional enzyme type 2-like N-terminal" evidence="3">
    <location>
        <begin position="18"/>
        <end position="120"/>
    </location>
</feature>
<evidence type="ECO:0000313" key="4">
    <source>
        <dbReference type="EMBL" id="BCI53021.1"/>
    </source>
</evidence>
<dbReference type="Pfam" id="PF01575">
    <property type="entry name" value="MaoC_dehydratas"/>
    <property type="match status" value="1"/>
</dbReference>
<evidence type="ECO:0000259" key="2">
    <source>
        <dbReference type="Pfam" id="PF01575"/>
    </source>
</evidence>
<protein>
    <submittedName>
        <fullName evidence="4">3-alpha,7-alpha,12-alpha-trihydroxy-5-beta-choles t-24-enoyl-CoA hydratase</fullName>
    </submittedName>
</protein>
<dbReference type="EMBL" id="AP023287">
    <property type="protein sequence ID" value="BCI53021.1"/>
    <property type="molecule type" value="Genomic_DNA"/>
</dbReference>
<dbReference type="SUPFAM" id="SSF54637">
    <property type="entry name" value="Thioesterase/thiol ester dehydrase-isomerase"/>
    <property type="match status" value="2"/>
</dbReference>
<dbReference type="GO" id="GO:0006635">
    <property type="term" value="P:fatty acid beta-oxidation"/>
    <property type="evidence" value="ECO:0007669"/>
    <property type="project" value="TreeGrafter"/>
</dbReference>
<evidence type="ECO:0000256" key="1">
    <source>
        <dbReference type="ARBA" id="ARBA00005254"/>
    </source>
</evidence>
<accession>A0A6S6P5X0</accession>
<dbReference type="Proteomes" id="UP000515734">
    <property type="component" value="Chromosome"/>
</dbReference>
<proteinExistence type="inferred from homology"/>
<dbReference type="InterPro" id="IPR029069">
    <property type="entry name" value="HotDog_dom_sf"/>
</dbReference>
<dbReference type="PANTHER" id="PTHR13078:SF56">
    <property type="entry name" value="PEROXISOMAL MULTIFUNCTIONAL ENZYME TYPE 2"/>
    <property type="match status" value="1"/>
</dbReference>
<name>A0A6S6P5X0_9MYCO</name>
<dbReference type="RefSeq" id="WP_185295758.1">
    <property type="nucleotide sequence ID" value="NZ_AP023287.1"/>
</dbReference>
<comment type="similarity">
    <text evidence="1">Belongs to the enoyl-CoA hydratase/isomerase family.</text>
</comment>
<gene>
    <name evidence="4" type="ORF">NIIDNTM18_22990</name>
</gene>